<evidence type="ECO:0000259" key="2">
    <source>
        <dbReference type="Pfam" id="PF00753"/>
    </source>
</evidence>
<feature type="signal peptide" evidence="1">
    <location>
        <begin position="1"/>
        <end position="20"/>
    </location>
</feature>
<organism evidence="3 4">
    <name type="scientific">Anaeromyces robustus</name>
    <dbReference type="NCBI Taxonomy" id="1754192"/>
    <lineage>
        <taxon>Eukaryota</taxon>
        <taxon>Fungi</taxon>
        <taxon>Fungi incertae sedis</taxon>
        <taxon>Chytridiomycota</taxon>
        <taxon>Chytridiomycota incertae sedis</taxon>
        <taxon>Neocallimastigomycetes</taxon>
        <taxon>Neocallimastigales</taxon>
        <taxon>Neocallimastigaceae</taxon>
        <taxon>Anaeromyces</taxon>
    </lineage>
</organism>
<accession>A0A1Y1WXZ1</accession>
<dbReference type="SUPFAM" id="SSF56281">
    <property type="entry name" value="Metallo-hydrolase/oxidoreductase"/>
    <property type="match status" value="1"/>
</dbReference>
<feature type="domain" description="Metallo-beta-lactamase" evidence="2">
    <location>
        <begin position="36"/>
        <end position="104"/>
    </location>
</feature>
<sequence length="405" mass="46486">MNCFSFLLLLILCINKLVNATNEEIAFLDLHTNNQVIGDAIIIRSGNEYAMIDVGYGTNVTKNKKVSFEKVQSYFNSNHITKLKWVLLTHNHEDHVGGILDLVKMKVKNKNNKQVNLKIEDGVYTKNYSGLESNCGESEFKSVDDYRKDRKKNWNDRIKQIKEKTDVNIITSNTSLELGKFKFKLYNTNNVFSGYGNACKNLCKNCNCDSNIGCNENTNSVIAVAEYGNVHYFFSGDIQRYPNGKGDEYKPFKDAYKNFGIEYWINESKKDFNIDHFDVFKASHHGIGKNNYEKVYNAAKPEICVITTKYRSTENQNEVINHIKSGNQTAEIYYTGAGTVKIIQKNKNAIQRPLKIYDDRHNEIKRCSNNKQCPDIKENNKVIHQCCFIYGGYCVPNSSTHCYKN</sequence>
<reference evidence="3 4" key="2">
    <citation type="submission" date="2016-08" db="EMBL/GenBank/DDBJ databases">
        <title>Pervasive Adenine N6-methylation of Active Genes in Fungi.</title>
        <authorList>
            <consortium name="DOE Joint Genome Institute"/>
            <person name="Mondo S.J."/>
            <person name="Dannebaum R.O."/>
            <person name="Kuo R.C."/>
            <person name="Labutti K."/>
            <person name="Haridas S."/>
            <person name="Kuo A."/>
            <person name="Salamov A."/>
            <person name="Ahrendt S.R."/>
            <person name="Lipzen A."/>
            <person name="Sullivan W."/>
            <person name="Andreopoulos W.B."/>
            <person name="Clum A."/>
            <person name="Lindquist E."/>
            <person name="Daum C."/>
            <person name="Ramamoorthy G.K."/>
            <person name="Gryganskyi A."/>
            <person name="Culley D."/>
            <person name="Magnuson J.K."/>
            <person name="James T.Y."/>
            <person name="O'Malley M.A."/>
            <person name="Stajich J.E."/>
            <person name="Spatafora J.W."/>
            <person name="Visel A."/>
            <person name="Grigoriev I.V."/>
        </authorList>
    </citation>
    <scope>NUCLEOTIDE SEQUENCE [LARGE SCALE GENOMIC DNA]</scope>
    <source>
        <strain evidence="3 4">S4</strain>
    </source>
</reference>
<dbReference type="InterPro" id="IPR001279">
    <property type="entry name" value="Metallo-B-lactamas"/>
</dbReference>
<dbReference type="EMBL" id="MCFG01000219">
    <property type="protein sequence ID" value="ORX78188.1"/>
    <property type="molecule type" value="Genomic_DNA"/>
</dbReference>
<proteinExistence type="predicted"/>
<dbReference type="PANTHER" id="PTHR30619">
    <property type="entry name" value="DNA INTERNALIZATION/COMPETENCE PROTEIN COMEC/REC2"/>
    <property type="match status" value="1"/>
</dbReference>
<dbReference type="PANTHER" id="PTHR30619:SF7">
    <property type="entry name" value="BETA-LACTAMASE DOMAIN PROTEIN"/>
    <property type="match status" value="1"/>
</dbReference>
<evidence type="ECO:0000256" key="1">
    <source>
        <dbReference type="SAM" id="SignalP"/>
    </source>
</evidence>
<feature type="chain" id="PRO_5012349973" description="Metallo-beta-lactamase domain-containing protein" evidence="1">
    <location>
        <begin position="21"/>
        <end position="405"/>
    </location>
</feature>
<evidence type="ECO:0000313" key="4">
    <source>
        <dbReference type="Proteomes" id="UP000193944"/>
    </source>
</evidence>
<comment type="caution">
    <text evidence="3">The sequence shown here is derived from an EMBL/GenBank/DDBJ whole genome shotgun (WGS) entry which is preliminary data.</text>
</comment>
<dbReference type="InterPro" id="IPR036866">
    <property type="entry name" value="RibonucZ/Hydroxyglut_hydro"/>
</dbReference>
<dbReference type="OrthoDB" id="17458at2759"/>
<dbReference type="AlphaFoldDB" id="A0A1Y1WXZ1"/>
<dbReference type="Gene3D" id="3.60.15.10">
    <property type="entry name" value="Ribonuclease Z/Hydroxyacylglutathione hydrolase-like"/>
    <property type="match status" value="1"/>
</dbReference>
<dbReference type="Pfam" id="PF00753">
    <property type="entry name" value="Lactamase_B"/>
    <property type="match status" value="1"/>
</dbReference>
<gene>
    <name evidence="3" type="ORF">BCR32DRAFT_295178</name>
</gene>
<dbReference type="Proteomes" id="UP000193944">
    <property type="component" value="Unassembled WGS sequence"/>
</dbReference>
<reference evidence="3 4" key="1">
    <citation type="submission" date="2016-08" db="EMBL/GenBank/DDBJ databases">
        <title>A Parts List for Fungal Cellulosomes Revealed by Comparative Genomics.</title>
        <authorList>
            <consortium name="DOE Joint Genome Institute"/>
            <person name="Haitjema C.H."/>
            <person name="Gilmore S.P."/>
            <person name="Henske J.K."/>
            <person name="Solomon K.V."/>
            <person name="De Groot R."/>
            <person name="Kuo A."/>
            <person name="Mondo S.J."/>
            <person name="Salamov A.A."/>
            <person name="Labutti K."/>
            <person name="Zhao Z."/>
            <person name="Chiniquy J."/>
            <person name="Barry K."/>
            <person name="Brewer H.M."/>
            <person name="Purvine S.O."/>
            <person name="Wright A.T."/>
            <person name="Boxma B."/>
            <person name="Van Alen T."/>
            <person name="Hackstein J.H."/>
            <person name="Baker S.E."/>
            <person name="Grigoriev I.V."/>
            <person name="O'Malley M.A."/>
        </authorList>
    </citation>
    <scope>NUCLEOTIDE SEQUENCE [LARGE SCALE GENOMIC DNA]</scope>
    <source>
        <strain evidence="3 4">S4</strain>
    </source>
</reference>
<protein>
    <recommendedName>
        <fullName evidence="2">Metallo-beta-lactamase domain-containing protein</fullName>
    </recommendedName>
</protein>
<name>A0A1Y1WXZ1_9FUNG</name>
<keyword evidence="1" id="KW-0732">Signal</keyword>
<keyword evidence="4" id="KW-1185">Reference proteome</keyword>
<evidence type="ECO:0000313" key="3">
    <source>
        <dbReference type="EMBL" id="ORX78188.1"/>
    </source>
</evidence>
<dbReference type="InterPro" id="IPR052159">
    <property type="entry name" value="Competence_DNA_uptake"/>
</dbReference>